<gene>
    <name evidence="2" type="ORF">EDD80_102336</name>
</gene>
<name>A0A4R3KYR8_9SPHI</name>
<evidence type="ECO:0000313" key="2">
    <source>
        <dbReference type="EMBL" id="TCS89142.1"/>
    </source>
</evidence>
<comment type="caution">
    <text evidence="2">The sequence shown here is derived from an EMBL/GenBank/DDBJ whole genome shotgun (WGS) entry which is preliminary data.</text>
</comment>
<dbReference type="EMBL" id="SMAD01000002">
    <property type="protein sequence ID" value="TCS89142.1"/>
    <property type="molecule type" value="Genomic_DNA"/>
</dbReference>
<sequence>MKNLPRIFKGSVLLAAILLAGAPLALAQSKKFSKTYPASSGASLSINNQFGNVIIHTWNKNEVQADVSVVVNHGNERKAQELLDAINISSAMQGNEISFKTSIGKDKLNLKGNASMQVNYEVYLPVDIRLDLANKFGNTVLPNLKGSTQIKQSFGNLETGNLTGEENELSVEFSEGSIKIGNVKNLDATFSFSSIAIAGLTGQAEIDVRHCGKFELGAGSGLNSLELDAEYSDVDIELAEDLSAQFDVSTNFGNFRYGSRIHIDEPEEKEESRGPKFNFNYTGTIGKGGNCLLSIDSDFSTINFR</sequence>
<feature type="chain" id="PRO_5020667084" evidence="1">
    <location>
        <begin position="28"/>
        <end position="305"/>
    </location>
</feature>
<evidence type="ECO:0000313" key="3">
    <source>
        <dbReference type="Proteomes" id="UP000295807"/>
    </source>
</evidence>
<dbReference type="Proteomes" id="UP000295807">
    <property type="component" value="Unassembled WGS sequence"/>
</dbReference>
<dbReference type="AlphaFoldDB" id="A0A4R3KYR8"/>
<evidence type="ECO:0000256" key="1">
    <source>
        <dbReference type="SAM" id="SignalP"/>
    </source>
</evidence>
<keyword evidence="1" id="KW-0732">Signal</keyword>
<proteinExistence type="predicted"/>
<dbReference type="OrthoDB" id="1117657at2"/>
<protein>
    <submittedName>
        <fullName evidence="2">Uncharacterized protein</fullName>
    </submittedName>
</protein>
<dbReference type="RefSeq" id="WP_132128228.1">
    <property type="nucleotide sequence ID" value="NZ_CP042432.1"/>
</dbReference>
<accession>A0A4R3KYR8</accession>
<organism evidence="2 3">
    <name type="scientific">Anseongella ginsenosidimutans</name>
    <dbReference type="NCBI Taxonomy" id="496056"/>
    <lineage>
        <taxon>Bacteria</taxon>
        <taxon>Pseudomonadati</taxon>
        <taxon>Bacteroidota</taxon>
        <taxon>Sphingobacteriia</taxon>
        <taxon>Sphingobacteriales</taxon>
        <taxon>Sphingobacteriaceae</taxon>
        <taxon>Anseongella</taxon>
    </lineage>
</organism>
<feature type="signal peptide" evidence="1">
    <location>
        <begin position="1"/>
        <end position="27"/>
    </location>
</feature>
<reference evidence="2 3" key="1">
    <citation type="submission" date="2019-03" db="EMBL/GenBank/DDBJ databases">
        <title>Genomic Encyclopedia of Type Strains, Phase IV (KMG-IV): sequencing the most valuable type-strain genomes for metagenomic binning, comparative biology and taxonomic classification.</title>
        <authorList>
            <person name="Goeker M."/>
        </authorList>
    </citation>
    <scope>NUCLEOTIDE SEQUENCE [LARGE SCALE GENOMIC DNA]</scope>
    <source>
        <strain evidence="2 3">DSM 21100</strain>
    </source>
</reference>
<keyword evidence="3" id="KW-1185">Reference proteome</keyword>